<accession>A0A426YXD4</accession>
<comment type="caution">
    <text evidence="1">The sequence shown here is derived from an EMBL/GenBank/DDBJ whole genome shotgun (WGS) entry which is preliminary data.</text>
</comment>
<protein>
    <submittedName>
        <fullName evidence="1">Uncharacterized protein</fullName>
    </submittedName>
</protein>
<organism evidence="1 2">
    <name type="scientific">Ensete ventricosum</name>
    <name type="common">Abyssinian banana</name>
    <name type="synonym">Musa ensete</name>
    <dbReference type="NCBI Taxonomy" id="4639"/>
    <lineage>
        <taxon>Eukaryota</taxon>
        <taxon>Viridiplantae</taxon>
        <taxon>Streptophyta</taxon>
        <taxon>Embryophyta</taxon>
        <taxon>Tracheophyta</taxon>
        <taxon>Spermatophyta</taxon>
        <taxon>Magnoliopsida</taxon>
        <taxon>Liliopsida</taxon>
        <taxon>Zingiberales</taxon>
        <taxon>Musaceae</taxon>
        <taxon>Ensete</taxon>
    </lineage>
</organism>
<reference evidence="1 2" key="1">
    <citation type="journal article" date="2014" name="Agronomy (Basel)">
        <title>A Draft Genome Sequence for Ensete ventricosum, the Drought-Tolerant Tree Against Hunger.</title>
        <authorList>
            <person name="Harrison J."/>
            <person name="Moore K.A."/>
            <person name="Paszkiewicz K."/>
            <person name="Jones T."/>
            <person name="Grant M."/>
            <person name="Ambacheew D."/>
            <person name="Muzemil S."/>
            <person name="Studholme D.J."/>
        </authorList>
    </citation>
    <scope>NUCLEOTIDE SEQUENCE [LARGE SCALE GENOMIC DNA]</scope>
</reference>
<name>A0A426YXD4_ENSVE</name>
<dbReference type="Proteomes" id="UP000287651">
    <property type="component" value="Unassembled WGS sequence"/>
</dbReference>
<sequence length="74" mass="8061">MITSIVEIAWEVVDGWIKGAATVEGQRRAKNAALISSIRTPQDSKIGLASVGDRHSLDLYRGSSLLGNQPQWLK</sequence>
<evidence type="ECO:0000313" key="1">
    <source>
        <dbReference type="EMBL" id="RRT56390.1"/>
    </source>
</evidence>
<gene>
    <name evidence="1" type="ORF">B296_00034630</name>
</gene>
<dbReference type="AlphaFoldDB" id="A0A426YXD4"/>
<proteinExistence type="predicted"/>
<evidence type="ECO:0000313" key="2">
    <source>
        <dbReference type="Proteomes" id="UP000287651"/>
    </source>
</evidence>
<dbReference type="EMBL" id="AMZH03009660">
    <property type="protein sequence ID" value="RRT56390.1"/>
    <property type="molecule type" value="Genomic_DNA"/>
</dbReference>